<evidence type="ECO:0000313" key="7">
    <source>
        <dbReference type="Proteomes" id="UP000008792"/>
    </source>
</evidence>
<keyword evidence="4" id="KW-0732">Signal</keyword>
<accession>B4LVZ5</accession>
<dbReference type="AlphaFoldDB" id="B4LVZ5"/>
<gene>
    <name evidence="6" type="primary">Dvir\GJ23585</name>
    <name evidence="6" type="ORF">Dvir_GJ23585</name>
</gene>
<dbReference type="InterPro" id="IPR001148">
    <property type="entry name" value="CA_dom"/>
</dbReference>
<evidence type="ECO:0000259" key="5">
    <source>
        <dbReference type="PROSITE" id="PS51144"/>
    </source>
</evidence>
<dbReference type="HOGENOM" id="CLU_039326_2_0_1"/>
<protein>
    <recommendedName>
        <fullName evidence="4">Carbonic anhydrase</fullName>
        <ecNumber evidence="4">4.2.1.1</ecNumber>
    </recommendedName>
</protein>
<dbReference type="GO" id="GO:0008270">
    <property type="term" value="F:zinc ion binding"/>
    <property type="evidence" value="ECO:0007669"/>
    <property type="project" value="UniProtKB-UniRule"/>
</dbReference>
<dbReference type="EMBL" id="CH940650">
    <property type="protein sequence ID" value="EDW66500.2"/>
    <property type="molecule type" value="Genomic_DNA"/>
</dbReference>
<dbReference type="SMR" id="B4LVZ5"/>
<evidence type="ECO:0000256" key="3">
    <source>
        <dbReference type="ARBA" id="ARBA00022833"/>
    </source>
</evidence>
<dbReference type="OrthoDB" id="429145at2759"/>
<sequence>MFISRNWGLELWLQFLLLAVLNFTCSPGFVQLSNEYINDIKADEAAEQANGEYNYDQQGNDWQGTCQDGLQQSPIELIYSKANVTSISRIRFYNYDQPLQSPLVLTNNGHTANMVLPPTRNGQRAYINGGLLPGSFEAQSVHFHWGSPNSKGSEHTINYERYDVEMHIVHKNTRYADKTVGEASMFADGLAVLGVMFKAVPRLSSQHTGLVRIFNQLPLITEYQSSTMVNGRLTAGQLLGNIITGRFYSYNGSLTTPDCAESVTWTVFQDVVELPRRQIMKLWNLQDSRRYPLINTYRDIQDTNGRPVYYRNLQ</sequence>
<keyword evidence="3 4" id="KW-0862">Zinc</keyword>
<keyword evidence="4" id="KW-0456">Lyase</keyword>
<dbReference type="InterPro" id="IPR036398">
    <property type="entry name" value="CA_dom_sf"/>
</dbReference>
<keyword evidence="7" id="KW-1185">Reference proteome</keyword>
<evidence type="ECO:0000256" key="2">
    <source>
        <dbReference type="ARBA" id="ARBA00022723"/>
    </source>
</evidence>
<dbReference type="CDD" id="cd00326">
    <property type="entry name" value="alpha_CA"/>
    <property type="match status" value="1"/>
</dbReference>
<dbReference type="InterPro" id="IPR023561">
    <property type="entry name" value="Carbonic_anhydrase_a-class"/>
</dbReference>
<comment type="similarity">
    <text evidence="1 4">Belongs to the alpha-carbonic anhydrase family.</text>
</comment>
<reference evidence="6 7" key="1">
    <citation type="journal article" date="2007" name="Nature">
        <title>Evolution of genes and genomes on the Drosophila phylogeny.</title>
        <authorList>
            <consortium name="Drosophila 12 Genomes Consortium"/>
            <person name="Clark A.G."/>
            <person name="Eisen M.B."/>
            <person name="Smith D.R."/>
            <person name="Bergman C.M."/>
            <person name="Oliver B."/>
            <person name="Markow T.A."/>
            <person name="Kaufman T.C."/>
            <person name="Kellis M."/>
            <person name="Gelbart W."/>
            <person name="Iyer V.N."/>
            <person name="Pollard D.A."/>
            <person name="Sackton T.B."/>
            <person name="Larracuente A.M."/>
            <person name="Singh N.D."/>
            <person name="Abad J.P."/>
            <person name="Abt D.N."/>
            <person name="Adryan B."/>
            <person name="Aguade M."/>
            <person name="Akashi H."/>
            <person name="Anderson W.W."/>
            <person name="Aquadro C.F."/>
            <person name="Ardell D.H."/>
            <person name="Arguello R."/>
            <person name="Artieri C.G."/>
            <person name="Barbash D.A."/>
            <person name="Barker D."/>
            <person name="Barsanti P."/>
            <person name="Batterham P."/>
            <person name="Batzoglou S."/>
            <person name="Begun D."/>
            <person name="Bhutkar A."/>
            <person name="Blanco E."/>
            <person name="Bosak S.A."/>
            <person name="Bradley R.K."/>
            <person name="Brand A.D."/>
            <person name="Brent M.R."/>
            <person name="Brooks A.N."/>
            <person name="Brown R.H."/>
            <person name="Butlin R.K."/>
            <person name="Caggese C."/>
            <person name="Calvi B.R."/>
            <person name="Bernardo de Carvalho A."/>
            <person name="Caspi A."/>
            <person name="Castrezana S."/>
            <person name="Celniker S.E."/>
            <person name="Chang J.L."/>
            <person name="Chapple C."/>
            <person name="Chatterji S."/>
            <person name="Chinwalla A."/>
            <person name="Civetta A."/>
            <person name="Clifton S.W."/>
            <person name="Comeron J.M."/>
            <person name="Costello J.C."/>
            <person name="Coyne J.A."/>
            <person name="Daub J."/>
            <person name="David R.G."/>
            <person name="Delcher A.L."/>
            <person name="Delehaunty K."/>
            <person name="Do C.B."/>
            <person name="Ebling H."/>
            <person name="Edwards K."/>
            <person name="Eickbush T."/>
            <person name="Evans J.D."/>
            <person name="Filipski A."/>
            <person name="Findeiss S."/>
            <person name="Freyhult E."/>
            <person name="Fulton L."/>
            <person name="Fulton R."/>
            <person name="Garcia A.C."/>
            <person name="Gardiner A."/>
            <person name="Garfield D.A."/>
            <person name="Garvin B.E."/>
            <person name="Gibson G."/>
            <person name="Gilbert D."/>
            <person name="Gnerre S."/>
            <person name="Godfrey J."/>
            <person name="Good R."/>
            <person name="Gotea V."/>
            <person name="Gravely B."/>
            <person name="Greenberg A.J."/>
            <person name="Griffiths-Jones S."/>
            <person name="Gross S."/>
            <person name="Guigo R."/>
            <person name="Gustafson E.A."/>
            <person name="Haerty W."/>
            <person name="Hahn M.W."/>
            <person name="Halligan D.L."/>
            <person name="Halpern A.L."/>
            <person name="Halter G.M."/>
            <person name="Han M.V."/>
            <person name="Heger A."/>
            <person name="Hillier L."/>
            <person name="Hinrichs A.S."/>
            <person name="Holmes I."/>
            <person name="Hoskins R.A."/>
            <person name="Hubisz M.J."/>
            <person name="Hultmark D."/>
            <person name="Huntley M.A."/>
            <person name="Jaffe D.B."/>
            <person name="Jagadeeshan S."/>
            <person name="Jeck W.R."/>
            <person name="Johnson J."/>
            <person name="Jones C.D."/>
            <person name="Jordan W.C."/>
            <person name="Karpen G.H."/>
            <person name="Kataoka E."/>
            <person name="Keightley P.D."/>
            <person name="Kheradpour P."/>
            <person name="Kirkness E.F."/>
            <person name="Koerich L.B."/>
            <person name="Kristiansen K."/>
            <person name="Kudrna D."/>
            <person name="Kulathinal R.J."/>
            <person name="Kumar S."/>
            <person name="Kwok R."/>
            <person name="Lander E."/>
            <person name="Langley C.H."/>
            <person name="Lapoint R."/>
            <person name="Lazzaro B.P."/>
            <person name="Lee S.J."/>
            <person name="Levesque L."/>
            <person name="Li R."/>
            <person name="Lin C.F."/>
            <person name="Lin M.F."/>
            <person name="Lindblad-Toh K."/>
            <person name="Llopart A."/>
            <person name="Long M."/>
            <person name="Low L."/>
            <person name="Lozovsky E."/>
            <person name="Lu J."/>
            <person name="Luo M."/>
            <person name="Machado C.A."/>
            <person name="Makalowski W."/>
            <person name="Marzo M."/>
            <person name="Matsuda M."/>
            <person name="Matzkin L."/>
            <person name="McAllister B."/>
            <person name="McBride C.S."/>
            <person name="McKernan B."/>
            <person name="McKernan K."/>
            <person name="Mendez-Lago M."/>
            <person name="Minx P."/>
            <person name="Mollenhauer M.U."/>
            <person name="Montooth K."/>
            <person name="Mount S.M."/>
            <person name="Mu X."/>
            <person name="Myers E."/>
            <person name="Negre B."/>
            <person name="Newfeld S."/>
            <person name="Nielsen R."/>
            <person name="Noor M.A."/>
            <person name="O'Grady P."/>
            <person name="Pachter L."/>
            <person name="Papaceit M."/>
            <person name="Parisi M.J."/>
            <person name="Parisi M."/>
            <person name="Parts L."/>
            <person name="Pedersen J.S."/>
            <person name="Pesole G."/>
            <person name="Phillippy A.M."/>
            <person name="Ponting C.P."/>
            <person name="Pop M."/>
            <person name="Porcelli D."/>
            <person name="Powell J.R."/>
            <person name="Prohaska S."/>
            <person name="Pruitt K."/>
            <person name="Puig M."/>
            <person name="Quesneville H."/>
            <person name="Ram K.R."/>
            <person name="Rand D."/>
            <person name="Rasmussen M.D."/>
            <person name="Reed L.K."/>
            <person name="Reenan R."/>
            <person name="Reily A."/>
            <person name="Remington K.A."/>
            <person name="Rieger T.T."/>
            <person name="Ritchie M.G."/>
            <person name="Robin C."/>
            <person name="Rogers Y.H."/>
            <person name="Rohde C."/>
            <person name="Rozas J."/>
            <person name="Rubenfield M.J."/>
            <person name="Ruiz A."/>
            <person name="Russo S."/>
            <person name="Salzberg S.L."/>
            <person name="Sanchez-Gracia A."/>
            <person name="Saranga D.J."/>
            <person name="Sato H."/>
            <person name="Schaeffer S.W."/>
            <person name="Schatz M.C."/>
            <person name="Schlenke T."/>
            <person name="Schwartz R."/>
            <person name="Segarra C."/>
            <person name="Singh R.S."/>
            <person name="Sirot L."/>
            <person name="Sirota M."/>
            <person name="Sisneros N.B."/>
            <person name="Smith C.D."/>
            <person name="Smith T.F."/>
            <person name="Spieth J."/>
            <person name="Stage D.E."/>
            <person name="Stark A."/>
            <person name="Stephan W."/>
            <person name="Strausberg R.L."/>
            <person name="Strempel S."/>
            <person name="Sturgill D."/>
            <person name="Sutton G."/>
            <person name="Sutton G.G."/>
            <person name="Tao W."/>
            <person name="Teichmann S."/>
            <person name="Tobari Y.N."/>
            <person name="Tomimura Y."/>
            <person name="Tsolas J.M."/>
            <person name="Valente V.L."/>
            <person name="Venter E."/>
            <person name="Venter J.C."/>
            <person name="Vicario S."/>
            <person name="Vieira F.G."/>
            <person name="Vilella A.J."/>
            <person name="Villasante A."/>
            <person name="Walenz B."/>
            <person name="Wang J."/>
            <person name="Wasserman M."/>
            <person name="Watts T."/>
            <person name="Wilson D."/>
            <person name="Wilson R.K."/>
            <person name="Wing R.A."/>
            <person name="Wolfner M.F."/>
            <person name="Wong A."/>
            <person name="Wong G.K."/>
            <person name="Wu C.I."/>
            <person name="Wu G."/>
            <person name="Yamamoto D."/>
            <person name="Yang H.P."/>
            <person name="Yang S.P."/>
            <person name="Yorke J.A."/>
            <person name="Yoshida K."/>
            <person name="Zdobnov E."/>
            <person name="Zhang P."/>
            <person name="Zhang Y."/>
            <person name="Zimin A.V."/>
            <person name="Baldwin J."/>
            <person name="Abdouelleil A."/>
            <person name="Abdulkadir J."/>
            <person name="Abebe A."/>
            <person name="Abera B."/>
            <person name="Abreu J."/>
            <person name="Acer S.C."/>
            <person name="Aftuck L."/>
            <person name="Alexander A."/>
            <person name="An P."/>
            <person name="Anderson E."/>
            <person name="Anderson S."/>
            <person name="Arachi H."/>
            <person name="Azer M."/>
            <person name="Bachantsang P."/>
            <person name="Barry A."/>
            <person name="Bayul T."/>
            <person name="Berlin A."/>
            <person name="Bessette D."/>
            <person name="Bloom T."/>
            <person name="Blye J."/>
            <person name="Boguslavskiy L."/>
            <person name="Bonnet C."/>
            <person name="Boukhgalter B."/>
            <person name="Bourzgui I."/>
            <person name="Brown A."/>
            <person name="Cahill P."/>
            <person name="Channer S."/>
            <person name="Cheshatsang Y."/>
            <person name="Chuda L."/>
            <person name="Citroen M."/>
            <person name="Collymore A."/>
            <person name="Cooke P."/>
            <person name="Costello M."/>
            <person name="D'Aco K."/>
            <person name="Daza R."/>
            <person name="De Haan G."/>
            <person name="DeGray S."/>
            <person name="DeMaso C."/>
            <person name="Dhargay N."/>
            <person name="Dooley K."/>
            <person name="Dooley E."/>
            <person name="Doricent M."/>
            <person name="Dorje P."/>
            <person name="Dorjee K."/>
            <person name="Dupes A."/>
            <person name="Elong R."/>
            <person name="Falk J."/>
            <person name="Farina A."/>
            <person name="Faro S."/>
            <person name="Ferguson D."/>
            <person name="Fisher S."/>
            <person name="Foley C.D."/>
            <person name="Franke A."/>
            <person name="Friedrich D."/>
            <person name="Gadbois L."/>
            <person name="Gearin G."/>
            <person name="Gearin C.R."/>
            <person name="Giannoukos G."/>
            <person name="Goode T."/>
            <person name="Graham J."/>
            <person name="Grandbois E."/>
            <person name="Grewal S."/>
            <person name="Gyaltsen K."/>
            <person name="Hafez N."/>
            <person name="Hagos B."/>
            <person name="Hall J."/>
            <person name="Henson C."/>
            <person name="Hollinger A."/>
            <person name="Honan T."/>
            <person name="Huard M.D."/>
            <person name="Hughes L."/>
            <person name="Hurhula B."/>
            <person name="Husby M.E."/>
            <person name="Kamat A."/>
            <person name="Kanga B."/>
            <person name="Kashin S."/>
            <person name="Khazanovich D."/>
            <person name="Kisner P."/>
            <person name="Lance K."/>
            <person name="Lara M."/>
            <person name="Lee W."/>
            <person name="Lennon N."/>
            <person name="Letendre F."/>
            <person name="LeVine R."/>
            <person name="Lipovsky A."/>
            <person name="Liu X."/>
            <person name="Liu J."/>
            <person name="Liu S."/>
            <person name="Lokyitsang T."/>
            <person name="Lokyitsang Y."/>
            <person name="Lubonja R."/>
            <person name="Lui A."/>
            <person name="MacDonald P."/>
            <person name="Magnisalis V."/>
            <person name="Maru K."/>
            <person name="Matthews C."/>
            <person name="McCusker W."/>
            <person name="McDonough S."/>
            <person name="Mehta T."/>
            <person name="Meldrim J."/>
            <person name="Meneus L."/>
            <person name="Mihai O."/>
            <person name="Mihalev A."/>
            <person name="Mihova T."/>
            <person name="Mittelman R."/>
            <person name="Mlenga V."/>
            <person name="Montmayeur A."/>
            <person name="Mulrain L."/>
            <person name="Navidi A."/>
            <person name="Naylor J."/>
            <person name="Negash T."/>
            <person name="Nguyen T."/>
            <person name="Nguyen N."/>
            <person name="Nicol R."/>
            <person name="Norbu C."/>
            <person name="Norbu N."/>
            <person name="Novod N."/>
            <person name="O'Neill B."/>
            <person name="Osman S."/>
            <person name="Markiewicz E."/>
            <person name="Oyono O.L."/>
            <person name="Patti C."/>
            <person name="Phunkhang P."/>
            <person name="Pierre F."/>
            <person name="Priest M."/>
            <person name="Raghuraman S."/>
            <person name="Rege F."/>
            <person name="Reyes R."/>
            <person name="Rise C."/>
            <person name="Rogov P."/>
            <person name="Ross K."/>
            <person name="Ryan E."/>
            <person name="Settipalli S."/>
            <person name="Shea T."/>
            <person name="Sherpa N."/>
            <person name="Shi L."/>
            <person name="Shih D."/>
            <person name="Sparrow T."/>
            <person name="Spaulding J."/>
            <person name="Stalker J."/>
            <person name="Stange-Thomann N."/>
            <person name="Stavropoulos S."/>
            <person name="Stone C."/>
            <person name="Strader C."/>
            <person name="Tesfaye S."/>
            <person name="Thomson T."/>
            <person name="Thoulutsang Y."/>
            <person name="Thoulutsang D."/>
            <person name="Topham K."/>
            <person name="Topping I."/>
            <person name="Tsamla T."/>
            <person name="Vassiliev H."/>
            <person name="Vo A."/>
            <person name="Wangchuk T."/>
            <person name="Wangdi T."/>
            <person name="Weiand M."/>
            <person name="Wilkinson J."/>
            <person name="Wilson A."/>
            <person name="Yadav S."/>
            <person name="Young G."/>
            <person name="Yu Q."/>
            <person name="Zembek L."/>
            <person name="Zhong D."/>
            <person name="Zimmer A."/>
            <person name="Zwirko Z."/>
            <person name="Jaffe D.B."/>
            <person name="Alvarez P."/>
            <person name="Brockman W."/>
            <person name="Butler J."/>
            <person name="Chin C."/>
            <person name="Gnerre S."/>
            <person name="Grabherr M."/>
            <person name="Kleber M."/>
            <person name="Mauceli E."/>
            <person name="MacCallum I."/>
        </authorList>
    </citation>
    <scope>NUCLEOTIDE SEQUENCE [LARGE SCALE GENOMIC DNA]</scope>
    <source>
        <strain evidence="7">Tucson 15010-1051.87</strain>
    </source>
</reference>
<dbReference type="FunCoup" id="B4LVZ5">
    <property type="interactions" value="59"/>
</dbReference>
<dbReference type="EC" id="4.2.1.1" evidence="4"/>
<dbReference type="GO" id="GO:0004089">
    <property type="term" value="F:carbonate dehydratase activity"/>
    <property type="evidence" value="ECO:0007669"/>
    <property type="project" value="UniProtKB-UniRule"/>
</dbReference>
<comment type="cofactor">
    <cofactor evidence="4">
        <name>Zn(2+)</name>
        <dbReference type="ChEBI" id="CHEBI:29105"/>
    </cofactor>
</comment>
<feature type="domain" description="Alpha-carbonic anhydrase" evidence="5">
    <location>
        <begin position="51"/>
        <end position="312"/>
    </location>
</feature>
<dbReference type="Pfam" id="PF00194">
    <property type="entry name" value="Carb_anhydrase"/>
    <property type="match status" value="1"/>
</dbReference>
<dbReference type="InterPro" id="IPR018338">
    <property type="entry name" value="Carbonic_anhydrase_a-class_CS"/>
</dbReference>
<name>B4LVZ5_DROVI</name>
<comment type="catalytic activity">
    <reaction evidence="4">
        <text>hydrogencarbonate + H(+) = CO2 + H2O</text>
        <dbReference type="Rhea" id="RHEA:10748"/>
        <dbReference type="ChEBI" id="CHEBI:15377"/>
        <dbReference type="ChEBI" id="CHEBI:15378"/>
        <dbReference type="ChEBI" id="CHEBI:16526"/>
        <dbReference type="ChEBI" id="CHEBI:17544"/>
        <dbReference type="EC" id="4.2.1.1"/>
    </reaction>
</comment>
<dbReference type="InParanoid" id="B4LVZ5"/>
<dbReference type="GO" id="GO:0005737">
    <property type="term" value="C:cytoplasm"/>
    <property type="evidence" value="ECO:0007669"/>
    <property type="project" value="TreeGrafter"/>
</dbReference>
<feature type="signal peptide" evidence="4">
    <location>
        <begin position="1"/>
        <end position="27"/>
    </location>
</feature>
<dbReference type="Gene3D" id="3.10.200.10">
    <property type="entry name" value="Alpha carbonic anhydrase"/>
    <property type="match status" value="1"/>
</dbReference>
<dbReference type="eggNOG" id="KOG0382">
    <property type="taxonomic scope" value="Eukaryota"/>
</dbReference>
<dbReference type="Proteomes" id="UP000008792">
    <property type="component" value="Unassembled WGS sequence"/>
</dbReference>
<keyword evidence="2 4" id="KW-0479">Metal-binding</keyword>
<dbReference type="PROSITE" id="PS51144">
    <property type="entry name" value="ALPHA_CA_2"/>
    <property type="match status" value="1"/>
</dbReference>
<evidence type="ECO:0000256" key="4">
    <source>
        <dbReference type="RuleBase" id="RU367011"/>
    </source>
</evidence>
<dbReference type="SUPFAM" id="SSF51069">
    <property type="entry name" value="Carbonic anhydrase"/>
    <property type="match status" value="1"/>
</dbReference>
<dbReference type="STRING" id="7244.B4LVZ5"/>
<dbReference type="SMART" id="SM01057">
    <property type="entry name" value="Carb_anhydrase"/>
    <property type="match status" value="1"/>
</dbReference>
<dbReference type="KEGG" id="dvi:6629274"/>
<organism evidence="6 7">
    <name type="scientific">Drosophila virilis</name>
    <name type="common">Fruit fly</name>
    <dbReference type="NCBI Taxonomy" id="7244"/>
    <lineage>
        <taxon>Eukaryota</taxon>
        <taxon>Metazoa</taxon>
        <taxon>Ecdysozoa</taxon>
        <taxon>Arthropoda</taxon>
        <taxon>Hexapoda</taxon>
        <taxon>Insecta</taxon>
        <taxon>Pterygota</taxon>
        <taxon>Neoptera</taxon>
        <taxon>Endopterygota</taxon>
        <taxon>Diptera</taxon>
        <taxon>Brachycera</taxon>
        <taxon>Muscomorpha</taxon>
        <taxon>Ephydroidea</taxon>
        <taxon>Drosophilidae</taxon>
        <taxon>Drosophila</taxon>
    </lineage>
</organism>
<feature type="chain" id="PRO_5025088006" description="Carbonic anhydrase" evidence="4">
    <location>
        <begin position="28"/>
        <end position="314"/>
    </location>
</feature>
<proteinExistence type="inferred from homology"/>
<dbReference type="PROSITE" id="PS00162">
    <property type="entry name" value="ALPHA_CA_1"/>
    <property type="match status" value="1"/>
</dbReference>
<evidence type="ECO:0000313" key="6">
    <source>
        <dbReference type="EMBL" id="EDW66500.2"/>
    </source>
</evidence>
<evidence type="ECO:0000256" key="1">
    <source>
        <dbReference type="ARBA" id="ARBA00010718"/>
    </source>
</evidence>
<dbReference type="PANTHER" id="PTHR18952">
    <property type="entry name" value="CARBONIC ANHYDRASE"/>
    <property type="match status" value="1"/>
</dbReference>
<comment type="function">
    <text evidence="4">Reversible hydration of carbon dioxide.</text>
</comment>
<dbReference type="PANTHER" id="PTHR18952:SF137">
    <property type="entry name" value="CARBONIC ANHYDRASE"/>
    <property type="match status" value="1"/>
</dbReference>